<comment type="similarity">
    <text evidence="4">Belongs to the cytochrome P450 family.</text>
</comment>
<dbReference type="InterPro" id="IPR050705">
    <property type="entry name" value="Cytochrome_P450_3A"/>
</dbReference>
<comment type="subcellular location">
    <subcellularLocation>
        <location evidence="3">Endoplasmic reticulum membrane</location>
        <topology evidence="3">Peripheral membrane protein</topology>
    </subcellularLocation>
    <subcellularLocation>
        <location evidence="1">Membrane</location>
        <topology evidence="1">Multi-pass membrane protein</topology>
    </subcellularLocation>
    <subcellularLocation>
        <location evidence="2">Microsome membrane</location>
        <topology evidence="2">Peripheral membrane protein</topology>
    </subcellularLocation>
</comment>
<evidence type="ECO:0000256" key="2">
    <source>
        <dbReference type="ARBA" id="ARBA00004174"/>
    </source>
</evidence>
<feature type="signal peptide" evidence="15">
    <location>
        <begin position="1"/>
        <end position="22"/>
    </location>
</feature>
<dbReference type="SUPFAM" id="SSF90112">
    <property type="entry name" value="Neurotransmitter-gated ion-channel transmembrane pore"/>
    <property type="match status" value="1"/>
</dbReference>
<organism evidence="18 19">
    <name type="scientific">Batillaria attramentaria</name>
    <dbReference type="NCBI Taxonomy" id="370345"/>
    <lineage>
        <taxon>Eukaryota</taxon>
        <taxon>Metazoa</taxon>
        <taxon>Spiralia</taxon>
        <taxon>Lophotrochozoa</taxon>
        <taxon>Mollusca</taxon>
        <taxon>Gastropoda</taxon>
        <taxon>Caenogastropoda</taxon>
        <taxon>Sorbeoconcha</taxon>
        <taxon>Cerithioidea</taxon>
        <taxon>Batillariidae</taxon>
        <taxon>Batillaria</taxon>
    </lineage>
</organism>
<comment type="function">
    <text evidence="11">Cytochromes P450 are a group of heme-thiolate monooxygenases. They oxidize a variety of structurally unrelated compounds, including steroids, fatty acids, and xenobiotics.</text>
</comment>
<dbReference type="EMBL" id="JACVVK020000166">
    <property type="protein sequence ID" value="KAK7487344.1"/>
    <property type="molecule type" value="Genomic_DNA"/>
</dbReference>
<evidence type="ECO:0008006" key="20">
    <source>
        <dbReference type="Google" id="ProtNLM"/>
    </source>
</evidence>
<dbReference type="InterPro" id="IPR001128">
    <property type="entry name" value="Cyt_P450"/>
</dbReference>
<evidence type="ECO:0000256" key="10">
    <source>
        <dbReference type="ARBA" id="ARBA00023136"/>
    </source>
</evidence>
<dbReference type="InterPro" id="IPR006029">
    <property type="entry name" value="Neurotrans-gated_channel_TM"/>
</dbReference>
<accession>A0ABD0KJR8</accession>
<feature type="transmembrane region" description="Helical" evidence="14">
    <location>
        <begin position="553"/>
        <end position="571"/>
    </location>
</feature>
<dbReference type="Gene3D" id="2.70.170.10">
    <property type="entry name" value="Neurotransmitter-gated ion-channel ligand-binding domain"/>
    <property type="match status" value="1"/>
</dbReference>
<feature type="transmembrane region" description="Helical" evidence="14">
    <location>
        <begin position="305"/>
        <end position="327"/>
    </location>
</feature>
<evidence type="ECO:0000256" key="11">
    <source>
        <dbReference type="ARBA" id="ARBA00043906"/>
    </source>
</evidence>
<feature type="binding site" description="axial binding residue" evidence="12">
    <location>
        <position position="791"/>
    </location>
    <ligand>
        <name>heme</name>
        <dbReference type="ChEBI" id="CHEBI:30413"/>
    </ligand>
    <ligandPart>
        <name>Fe</name>
        <dbReference type="ChEBI" id="CHEBI:18248"/>
    </ligandPart>
</feature>
<dbReference type="InterPro" id="IPR017972">
    <property type="entry name" value="Cyt_P450_CS"/>
</dbReference>
<evidence type="ECO:0000259" key="17">
    <source>
        <dbReference type="Pfam" id="PF02932"/>
    </source>
</evidence>
<dbReference type="GO" id="GO:0005789">
    <property type="term" value="C:endoplasmic reticulum membrane"/>
    <property type="evidence" value="ECO:0007669"/>
    <property type="project" value="UniProtKB-SubCell"/>
</dbReference>
<dbReference type="CDD" id="cd11055">
    <property type="entry name" value="CYP3A-like"/>
    <property type="match status" value="1"/>
</dbReference>
<dbReference type="Pfam" id="PF00067">
    <property type="entry name" value="p450"/>
    <property type="match status" value="1"/>
</dbReference>
<dbReference type="Gene3D" id="1.20.58.390">
    <property type="entry name" value="Neurotransmitter-gated ion-channel transmembrane domain"/>
    <property type="match status" value="1"/>
</dbReference>
<feature type="transmembrane region" description="Helical" evidence="14">
    <location>
        <begin position="244"/>
        <end position="265"/>
    </location>
</feature>
<dbReference type="InterPro" id="IPR036719">
    <property type="entry name" value="Neuro-gated_channel_TM_sf"/>
</dbReference>
<keyword evidence="10 14" id="KW-0472">Membrane</keyword>
<sequence length="845" mass="94544">MTGFRVLAFLLVAFCFVCLGYAGKTTNSTNSKLPAYFLTRNDIRSRPEVLEKVPPGGGNAVVDVEVSMIPVDILNVDDVRQVVSASIILYMLWTDRALSWSLSDPSIPDILSLPANEVWTPDLWVVNGATSEQRMPKTYVSDVFAFSDGVMSLTTTPVVDVTCKMDLRAYPFDTQYCSFLLFVSSTAPINASYAEDEVFTADGGRFRFSTGAEWSLEKQTVERRFLLTYVYLEFKWTLKRKTTYFVISFLVPIVLTSYMNTLVFLMPVECGERVSYLVSIFVSTAVFVSFCTDVLPQGLDQPPLIMYLVLGTMMQSAVLLVINSLILRRFHGHPRSQHVAMPTEETALSRARPFAVYSAESPVAATDLRTSEQPAAGGSETGSGVPNASKPKVGLRSPLRSANMVSSLTADTCFMLGVPSLVVSDLDLVRDVLVKKFGLFPNRVTNQILNYKPWSENLLNLKDDQWKHVRSQLSPTFSAGKLKKMTLAIERVVKNLQSHVKSKAETGEEVELKKLCQSYAIDNIAGVAFGLQVDSLNDPDDPFKKHSTDLTNFSNVFVILIVMFPFMIPVLRKFGITFPPQSANRFFTGVLDSALKERRLESKKHTDFLQLLVEAEREGEAQGPVDAEIDHGDQLTTSKQWTRKGLTQDEMYGNTLSFLFAGNETLSTAMSFTLFCLTANPDCLAKAQAEVDAKLGKKSVTYETAMELTYLDMCMNEAMRILDREAHEDTEIDGYHVTKGMRIVIPVISIHRDPAIWPDPMTFDPERHTPEARATRHPYAFMPFGLGPRNCIGMRLAQLEIRMAIATILQHFTPVLCDKSVYPPRLQKFKFESEDGLWVKFQARA</sequence>
<evidence type="ECO:0000313" key="18">
    <source>
        <dbReference type="EMBL" id="KAK7487344.1"/>
    </source>
</evidence>
<dbReference type="InterPro" id="IPR038050">
    <property type="entry name" value="Neuro_actylchol_rec"/>
</dbReference>
<dbReference type="Pfam" id="PF02931">
    <property type="entry name" value="Neur_chan_LBD"/>
    <property type="match status" value="1"/>
</dbReference>
<dbReference type="Gene3D" id="1.10.630.10">
    <property type="entry name" value="Cytochrome P450"/>
    <property type="match status" value="1"/>
</dbReference>
<dbReference type="SUPFAM" id="SSF48264">
    <property type="entry name" value="Cytochrome P450"/>
    <property type="match status" value="1"/>
</dbReference>
<dbReference type="PRINTS" id="PR00463">
    <property type="entry name" value="EP450I"/>
</dbReference>
<evidence type="ECO:0000256" key="12">
    <source>
        <dbReference type="PIRSR" id="PIRSR602401-1"/>
    </source>
</evidence>
<keyword evidence="7" id="KW-0492">Microsome</keyword>
<dbReference type="CDD" id="cd19051">
    <property type="entry name" value="LGIC_TM_cation"/>
    <property type="match status" value="1"/>
</dbReference>
<dbReference type="GO" id="GO:0016491">
    <property type="term" value="F:oxidoreductase activity"/>
    <property type="evidence" value="ECO:0007669"/>
    <property type="project" value="UniProtKB-KW"/>
</dbReference>
<comment type="cofactor">
    <cofactor evidence="12">
        <name>heme</name>
        <dbReference type="ChEBI" id="CHEBI:30413"/>
    </cofactor>
</comment>
<evidence type="ECO:0000256" key="14">
    <source>
        <dbReference type="SAM" id="Phobius"/>
    </source>
</evidence>
<dbReference type="PANTHER" id="PTHR24302:SF15">
    <property type="entry name" value="FATTY-ACID PEROXYGENASE"/>
    <property type="match status" value="1"/>
</dbReference>
<keyword evidence="5 12" id="KW-0349">Heme</keyword>
<dbReference type="CDD" id="cd18989">
    <property type="entry name" value="LGIC_ECD_cation"/>
    <property type="match status" value="1"/>
</dbReference>
<evidence type="ECO:0000259" key="16">
    <source>
        <dbReference type="Pfam" id="PF02931"/>
    </source>
</evidence>
<keyword evidence="8" id="KW-0560">Oxidoreductase</keyword>
<dbReference type="InterPro" id="IPR002401">
    <property type="entry name" value="Cyt_P450_E_grp-I"/>
</dbReference>
<keyword evidence="15" id="KW-0732">Signal</keyword>
<dbReference type="PANTHER" id="PTHR24302">
    <property type="entry name" value="CYTOCHROME P450 FAMILY 3"/>
    <property type="match status" value="1"/>
</dbReference>
<dbReference type="InterPro" id="IPR036734">
    <property type="entry name" value="Neur_chan_lig-bd_sf"/>
</dbReference>
<proteinExistence type="inferred from homology"/>
<keyword evidence="19" id="KW-1185">Reference proteome</keyword>
<evidence type="ECO:0000256" key="13">
    <source>
        <dbReference type="SAM" id="MobiDB-lite"/>
    </source>
</evidence>
<evidence type="ECO:0000256" key="8">
    <source>
        <dbReference type="ARBA" id="ARBA00023002"/>
    </source>
</evidence>
<evidence type="ECO:0000256" key="9">
    <source>
        <dbReference type="ARBA" id="ARBA00023004"/>
    </source>
</evidence>
<dbReference type="PRINTS" id="PR00385">
    <property type="entry name" value="P450"/>
</dbReference>
<dbReference type="GO" id="GO:0046872">
    <property type="term" value="F:metal ion binding"/>
    <property type="evidence" value="ECO:0007669"/>
    <property type="project" value="UniProtKB-KW"/>
</dbReference>
<dbReference type="Proteomes" id="UP001519460">
    <property type="component" value="Unassembled WGS sequence"/>
</dbReference>
<keyword evidence="6 12" id="KW-0479">Metal-binding</keyword>
<evidence type="ECO:0000256" key="1">
    <source>
        <dbReference type="ARBA" id="ARBA00004141"/>
    </source>
</evidence>
<dbReference type="SUPFAM" id="SSF63712">
    <property type="entry name" value="Nicotinic receptor ligand binding domain-like"/>
    <property type="match status" value="1"/>
</dbReference>
<keyword evidence="14" id="KW-0812">Transmembrane</keyword>
<protein>
    <recommendedName>
        <fullName evidence="20">Cytochrome P450</fullName>
    </recommendedName>
</protein>
<reference evidence="18 19" key="1">
    <citation type="journal article" date="2023" name="Sci. Data">
        <title>Genome assembly of the Korean intertidal mud-creeper Batillaria attramentaria.</title>
        <authorList>
            <person name="Patra A.K."/>
            <person name="Ho P.T."/>
            <person name="Jun S."/>
            <person name="Lee S.J."/>
            <person name="Kim Y."/>
            <person name="Won Y.J."/>
        </authorList>
    </citation>
    <scope>NUCLEOTIDE SEQUENCE [LARGE SCALE GENOMIC DNA]</scope>
    <source>
        <strain evidence="18">Wonlab-2016</strain>
    </source>
</reference>
<gene>
    <name evidence="18" type="ORF">BaRGS_00021433</name>
</gene>
<feature type="domain" description="Neurotransmitter-gated ion-channel ligand-binding" evidence="16">
    <location>
        <begin position="54"/>
        <end position="194"/>
    </location>
</feature>
<feature type="region of interest" description="Disordered" evidence="13">
    <location>
        <begin position="368"/>
        <end position="395"/>
    </location>
</feature>
<evidence type="ECO:0000256" key="4">
    <source>
        <dbReference type="ARBA" id="ARBA00010617"/>
    </source>
</evidence>
<comment type="caution">
    <text evidence="18">The sequence shown here is derived from an EMBL/GenBank/DDBJ whole genome shotgun (WGS) entry which is preliminary data.</text>
</comment>
<dbReference type="FunFam" id="1.10.630.10:FF:000042">
    <property type="entry name" value="Cytochrome P450"/>
    <property type="match status" value="1"/>
</dbReference>
<name>A0ABD0KJR8_9CAEN</name>
<evidence type="ECO:0000256" key="3">
    <source>
        <dbReference type="ARBA" id="ARBA00004406"/>
    </source>
</evidence>
<evidence type="ECO:0000256" key="5">
    <source>
        <dbReference type="ARBA" id="ARBA00022617"/>
    </source>
</evidence>
<dbReference type="InterPro" id="IPR036396">
    <property type="entry name" value="Cyt_P450_sf"/>
</dbReference>
<evidence type="ECO:0000256" key="7">
    <source>
        <dbReference type="ARBA" id="ARBA00022848"/>
    </source>
</evidence>
<dbReference type="PROSITE" id="PS00086">
    <property type="entry name" value="CYTOCHROME_P450"/>
    <property type="match status" value="1"/>
</dbReference>
<dbReference type="PROSITE" id="PS00236">
    <property type="entry name" value="NEUROTR_ION_CHANNEL"/>
    <property type="match status" value="1"/>
</dbReference>
<dbReference type="AlphaFoldDB" id="A0ABD0KJR8"/>
<keyword evidence="7" id="KW-0256">Endoplasmic reticulum</keyword>
<feature type="chain" id="PRO_5044807785" description="Cytochrome P450" evidence="15">
    <location>
        <begin position="23"/>
        <end position="845"/>
    </location>
</feature>
<evidence type="ECO:0000313" key="19">
    <source>
        <dbReference type="Proteomes" id="UP001519460"/>
    </source>
</evidence>
<evidence type="ECO:0000256" key="15">
    <source>
        <dbReference type="SAM" id="SignalP"/>
    </source>
</evidence>
<keyword evidence="9 12" id="KW-0408">Iron</keyword>
<feature type="domain" description="Neurotransmitter-gated ion-channel transmembrane" evidence="17">
    <location>
        <begin position="250"/>
        <end position="358"/>
    </location>
</feature>
<dbReference type="InterPro" id="IPR018000">
    <property type="entry name" value="Neurotransmitter_ion_chnl_CS"/>
</dbReference>
<keyword evidence="14" id="KW-1133">Transmembrane helix</keyword>
<dbReference type="InterPro" id="IPR006202">
    <property type="entry name" value="Neur_chan_lig-bd"/>
</dbReference>
<evidence type="ECO:0000256" key="6">
    <source>
        <dbReference type="ARBA" id="ARBA00022723"/>
    </source>
</evidence>
<dbReference type="Pfam" id="PF02932">
    <property type="entry name" value="Neur_chan_memb"/>
    <property type="match status" value="1"/>
</dbReference>